<protein>
    <submittedName>
        <fullName evidence="2">Cyclodeaminase/cyclohydrolase family protein</fullName>
    </submittedName>
</protein>
<evidence type="ECO:0000259" key="1">
    <source>
        <dbReference type="Pfam" id="PF04961"/>
    </source>
</evidence>
<dbReference type="Pfam" id="PF04961">
    <property type="entry name" value="FTCD_C"/>
    <property type="match status" value="1"/>
</dbReference>
<dbReference type="RefSeq" id="WP_227018751.1">
    <property type="nucleotide sequence ID" value="NZ_JAGSND010000007.1"/>
</dbReference>
<keyword evidence="3" id="KW-1185">Reference proteome</keyword>
<dbReference type="InterPro" id="IPR036178">
    <property type="entry name" value="Formintransfe-cycloase-like_sf"/>
</dbReference>
<evidence type="ECO:0000313" key="2">
    <source>
        <dbReference type="EMBL" id="MBR0598630.1"/>
    </source>
</evidence>
<reference evidence="2" key="1">
    <citation type="submission" date="2021-04" db="EMBL/GenBank/DDBJ databases">
        <title>Sinoanaerobacter chloroacetimidivorans sp. nov., an obligate anaerobic bacterium isolated from anaerobic sludge.</title>
        <authorList>
            <person name="Bao Y."/>
        </authorList>
    </citation>
    <scope>NUCLEOTIDE SEQUENCE</scope>
    <source>
        <strain evidence="2">BAD-6</strain>
    </source>
</reference>
<name>A0A8J8B3T1_9FIRM</name>
<reference evidence="2" key="2">
    <citation type="submission" date="2021-04" db="EMBL/GenBank/DDBJ databases">
        <authorList>
            <person name="Liu J."/>
        </authorList>
    </citation>
    <scope>NUCLEOTIDE SEQUENCE</scope>
    <source>
        <strain evidence="2">BAD-6</strain>
    </source>
</reference>
<dbReference type="AlphaFoldDB" id="A0A8J8B3T1"/>
<comment type="caution">
    <text evidence="2">The sequence shown here is derived from an EMBL/GenBank/DDBJ whole genome shotgun (WGS) entry which is preliminary data.</text>
</comment>
<sequence length="208" mass="22582">MLNQSCLEFIEMLASKSPVPGGGGASALVGSIGMALGSMVGNLTTGKKKYADVEEDIQVLLKKSEALIRKFNQLVQEDAAVFEPLSKAYGLPSDTEAERLEKEKVLQLALVKATKVPLEIAECSLAAIHLMEQYAKKGSRLVVSDAGVGAIFCKAALQGAKLNILINLKLMKDEELKKKFSDRMAVIEDEGLKLADQIYEYVEEQLCC</sequence>
<dbReference type="EMBL" id="JAGSND010000007">
    <property type="protein sequence ID" value="MBR0598630.1"/>
    <property type="molecule type" value="Genomic_DNA"/>
</dbReference>
<dbReference type="GO" id="GO:0003824">
    <property type="term" value="F:catalytic activity"/>
    <property type="evidence" value="ECO:0007669"/>
    <property type="project" value="InterPro"/>
</dbReference>
<feature type="domain" description="Cyclodeaminase/cyclohydrolase" evidence="1">
    <location>
        <begin position="6"/>
        <end position="184"/>
    </location>
</feature>
<dbReference type="SUPFAM" id="SSF101262">
    <property type="entry name" value="Methenyltetrahydrofolate cyclohydrolase-like"/>
    <property type="match status" value="1"/>
</dbReference>
<accession>A0A8J8B3T1</accession>
<evidence type="ECO:0000313" key="3">
    <source>
        <dbReference type="Proteomes" id="UP000675664"/>
    </source>
</evidence>
<dbReference type="Gene3D" id="1.20.120.680">
    <property type="entry name" value="Formiminotetrahydrofolate cyclodeaminase monomer, up-and-down helical bundle"/>
    <property type="match status" value="1"/>
</dbReference>
<organism evidence="2 3">
    <name type="scientific">Sinanaerobacter chloroacetimidivorans</name>
    <dbReference type="NCBI Taxonomy" id="2818044"/>
    <lineage>
        <taxon>Bacteria</taxon>
        <taxon>Bacillati</taxon>
        <taxon>Bacillota</taxon>
        <taxon>Clostridia</taxon>
        <taxon>Peptostreptococcales</taxon>
        <taxon>Anaerovoracaceae</taxon>
        <taxon>Sinanaerobacter</taxon>
    </lineage>
</organism>
<dbReference type="Proteomes" id="UP000675664">
    <property type="component" value="Unassembled WGS sequence"/>
</dbReference>
<dbReference type="InterPro" id="IPR007044">
    <property type="entry name" value="Cyclodeamin/CycHdrlase"/>
</dbReference>
<proteinExistence type="predicted"/>
<gene>
    <name evidence="2" type="ORF">KCX82_12135</name>
</gene>